<evidence type="ECO:0000256" key="12">
    <source>
        <dbReference type="SAM" id="Phobius"/>
    </source>
</evidence>
<evidence type="ECO:0000313" key="15">
    <source>
        <dbReference type="Proteomes" id="UP000008066"/>
    </source>
</evidence>
<evidence type="ECO:0000256" key="4">
    <source>
        <dbReference type="ARBA" id="ARBA00012350"/>
    </source>
</evidence>
<keyword evidence="5 13" id="KW-0732">Signal</keyword>
<keyword evidence="12" id="KW-0812">Transmembrane</keyword>
<evidence type="ECO:0000256" key="8">
    <source>
        <dbReference type="ARBA" id="ARBA00023180"/>
    </source>
</evidence>
<dbReference type="OrthoDB" id="4187847at2759"/>
<dbReference type="AlphaFoldDB" id="G0SE99"/>
<keyword evidence="15" id="KW-1185">Reference proteome</keyword>
<accession>G0SE99</accession>
<dbReference type="KEGG" id="cthr:CTHT_0063000"/>
<dbReference type="Proteomes" id="UP000008066">
    <property type="component" value="Unassembled WGS sequence"/>
</dbReference>
<feature type="transmembrane region" description="Helical" evidence="12">
    <location>
        <begin position="436"/>
        <end position="456"/>
    </location>
</feature>
<dbReference type="InterPro" id="IPR014480">
    <property type="entry name" value="Mannan-1_6-alpha_mannosidase"/>
</dbReference>
<gene>
    <name evidence="14" type="ORF">CTHT_0063000</name>
</gene>
<dbReference type="InterPro" id="IPR008928">
    <property type="entry name" value="6-hairpin_glycosidase_sf"/>
</dbReference>
<dbReference type="PANTHER" id="PTHR12145">
    <property type="entry name" value="MANNAN ENDO-1,6-ALPHA-MANNOSIDASE DCW1"/>
    <property type="match status" value="1"/>
</dbReference>
<organism evidence="15">
    <name type="scientific">Chaetomium thermophilum (strain DSM 1495 / CBS 144.50 / IMI 039719)</name>
    <name type="common">Thermochaetoides thermophila</name>
    <dbReference type="NCBI Taxonomy" id="759272"/>
    <lineage>
        <taxon>Eukaryota</taxon>
        <taxon>Fungi</taxon>
        <taxon>Dikarya</taxon>
        <taxon>Ascomycota</taxon>
        <taxon>Pezizomycotina</taxon>
        <taxon>Sordariomycetes</taxon>
        <taxon>Sordariomycetidae</taxon>
        <taxon>Sordariales</taxon>
        <taxon>Chaetomiaceae</taxon>
        <taxon>Thermochaetoides</taxon>
    </lineage>
</organism>
<reference evidence="14 15" key="1">
    <citation type="journal article" date="2011" name="Cell">
        <title>Insight into structure and assembly of the nuclear pore complex by utilizing the genome of a eukaryotic thermophile.</title>
        <authorList>
            <person name="Amlacher S."/>
            <person name="Sarges P."/>
            <person name="Flemming D."/>
            <person name="van Noort V."/>
            <person name="Kunze R."/>
            <person name="Devos D.P."/>
            <person name="Arumugam M."/>
            <person name="Bork P."/>
            <person name="Hurt E."/>
        </authorList>
    </citation>
    <scope>NUCLEOTIDE SEQUENCE [LARGE SCALE GENOMIC DNA]</scope>
    <source>
        <strain evidence="15">DSM 1495 / CBS 144.50 / IMI 039719</strain>
    </source>
</reference>
<dbReference type="GO" id="GO:0012505">
    <property type="term" value="C:endomembrane system"/>
    <property type="evidence" value="ECO:0007669"/>
    <property type="project" value="UniProtKB-SubCell"/>
</dbReference>
<evidence type="ECO:0000256" key="5">
    <source>
        <dbReference type="ARBA" id="ARBA00022729"/>
    </source>
</evidence>
<feature type="region of interest" description="Disordered" evidence="11">
    <location>
        <begin position="401"/>
        <end position="431"/>
    </location>
</feature>
<dbReference type="GeneID" id="18260338"/>
<dbReference type="Gene3D" id="1.50.10.20">
    <property type="match status" value="1"/>
</dbReference>
<comment type="catalytic activity">
    <reaction evidence="1 10">
        <text>Random hydrolysis of (1-&gt;6)-alpha-D-mannosidic linkages in unbranched (1-&gt;6)-mannans.</text>
        <dbReference type="EC" id="3.2.1.101"/>
    </reaction>
</comment>
<feature type="chain" id="PRO_5003409469" description="Mannan endo-1,6-alpha-mannosidase" evidence="13">
    <location>
        <begin position="26"/>
        <end position="460"/>
    </location>
</feature>
<keyword evidence="7 12" id="KW-0472">Membrane</keyword>
<dbReference type="RefSeq" id="XP_006696607.1">
    <property type="nucleotide sequence ID" value="XM_006696544.1"/>
</dbReference>
<protein>
    <recommendedName>
        <fullName evidence="4 10">Mannan endo-1,6-alpha-mannosidase</fullName>
        <ecNumber evidence="4 10">3.2.1.101</ecNumber>
    </recommendedName>
</protein>
<dbReference type="STRING" id="759272.G0SE99"/>
<dbReference type="PIRSF" id="PIRSF016302">
    <property type="entry name" value="Man_a_manosd"/>
    <property type="match status" value="1"/>
</dbReference>
<evidence type="ECO:0000256" key="11">
    <source>
        <dbReference type="SAM" id="MobiDB-lite"/>
    </source>
</evidence>
<keyword evidence="6 10" id="KW-0378">Hydrolase</keyword>
<evidence type="ECO:0000256" key="1">
    <source>
        <dbReference type="ARBA" id="ARBA00001452"/>
    </source>
</evidence>
<dbReference type="SUPFAM" id="SSF48208">
    <property type="entry name" value="Six-hairpin glycosidases"/>
    <property type="match status" value="1"/>
</dbReference>
<dbReference type="InterPro" id="IPR005198">
    <property type="entry name" value="Glyco_hydro_76"/>
</dbReference>
<comment type="similarity">
    <text evidence="3 10">Belongs to the glycosyl hydrolase 76 family.</text>
</comment>
<dbReference type="Pfam" id="PF03663">
    <property type="entry name" value="Glyco_hydro_76"/>
    <property type="match status" value="1"/>
</dbReference>
<dbReference type="HOGENOM" id="CLU_025694_1_2_1"/>
<evidence type="ECO:0000256" key="9">
    <source>
        <dbReference type="ARBA" id="ARBA00023295"/>
    </source>
</evidence>
<evidence type="ECO:0000256" key="3">
    <source>
        <dbReference type="ARBA" id="ARBA00009699"/>
    </source>
</evidence>
<comment type="subcellular location">
    <subcellularLocation>
        <location evidence="2">Endomembrane system</location>
    </subcellularLocation>
</comment>
<feature type="signal peptide" evidence="13">
    <location>
        <begin position="1"/>
        <end position="25"/>
    </location>
</feature>
<keyword evidence="9 10" id="KW-0326">Glycosidase</keyword>
<evidence type="ECO:0000256" key="6">
    <source>
        <dbReference type="ARBA" id="ARBA00022801"/>
    </source>
</evidence>
<name>G0SE99_CHATD</name>
<evidence type="ECO:0000256" key="2">
    <source>
        <dbReference type="ARBA" id="ARBA00004308"/>
    </source>
</evidence>
<dbReference type="GO" id="GO:0016052">
    <property type="term" value="P:carbohydrate catabolic process"/>
    <property type="evidence" value="ECO:0007669"/>
    <property type="project" value="InterPro"/>
</dbReference>
<dbReference type="eggNOG" id="ENOG502QSWP">
    <property type="taxonomic scope" value="Eukaryota"/>
</dbReference>
<dbReference type="GO" id="GO:0009272">
    <property type="term" value="P:fungal-type cell wall biogenesis"/>
    <property type="evidence" value="ECO:0007669"/>
    <property type="project" value="TreeGrafter"/>
</dbReference>
<dbReference type="FunFam" id="1.50.10.20:FF:000006">
    <property type="entry name" value="Mannan endo-1,6-alpha-mannosidase"/>
    <property type="match status" value="1"/>
</dbReference>
<evidence type="ECO:0000256" key="10">
    <source>
        <dbReference type="PIRNR" id="PIRNR016302"/>
    </source>
</evidence>
<dbReference type="OMA" id="WSQSMGN"/>
<evidence type="ECO:0000256" key="7">
    <source>
        <dbReference type="ARBA" id="ARBA00023136"/>
    </source>
</evidence>
<dbReference type="PANTHER" id="PTHR12145:SF36">
    <property type="entry name" value="MANNAN ENDO-1,6-ALPHA-MANNOSIDASE DCW1"/>
    <property type="match status" value="1"/>
</dbReference>
<evidence type="ECO:0000313" key="14">
    <source>
        <dbReference type="EMBL" id="EGS18276.1"/>
    </source>
</evidence>
<dbReference type="GO" id="GO:0008496">
    <property type="term" value="F:mannan endo-1,6-alpha-mannosidase activity"/>
    <property type="evidence" value="ECO:0007669"/>
    <property type="project" value="UniProtKB-UniRule"/>
</dbReference>
<sequence length="460" mass="50556">MLPLSLSSPRWLATAVLLGARVTYAAFKLDTIEDIKETAATVAWDLMQYYHGNESGQTPGILPGPPPAGDYYWWEAGAMWGTLIDYWHWTGDDSYNDVITQAMLWQVGPNRDYMPPNVTASLGNDDQGFWGMSAMLAAENGFPDPPEDEPQWLALAQAVFNTQASPTRHDDTCGGGLRWQIPWSNNGYNYKNSIANGCFFNLGARLARYTGNQSYADWAEKTWDWMVGVGYIDKDYNIYDGGHVEQNCTDINRAQFSYNNAIFLLGAAYMYNYTNGSDVWAARVNGLVNSTLRTFFRDNVAYEVACEEHMSCTTDMLSFKGYLHRWLATATEVAPFIRDTVLPVLRTSAEAAVSTCTGEENGRTCGFQWVKRQYDGSKGAGQQMNVLGAVSALLVEYSKPPLTNGTGGTSKGDPMAGSRSDTLTQEVKPPTGGDKAGAAILTFVVLATTVGAFTWMSMGE</sequence>
<evidence type="ECO:0000256" key="13">
    <source>
        <dbReference type="SAM" id="SignalP"/>
    </source>
</evidence>
<dbReference type="EC" id="3.2.1.101" evidence="4 10"/>
<keyword evidence="12" id="KW-1133">Transmembrane helix</keyword>
<keyword evidence="8" id="KW-0325">Glycoprotein</keyword>
<proteinExistence type="inferred from homology"/>
<dbReference type="EMBL" id="GL988046">
    <property type="protein sequence ID" value="EGS18276.1"/>
    <property type="molecule type" value="Genomic_DNA"/>
</dbReference>